<dbReference type="Proteomes" id="UP000824469">
    <property type="component" value="Unassembled WGS sequence"/>
</dbReference>
<keyword evidence="10" id="KW-1185">Reference proteome</keyword>
<dbReference type="AlphaFoldDB" id="A0AA38L3D1"/>
<dbReference type="InterPro" id="IPR057721">
    <property type="entry name" value="BCD1_alpha/beta"/>
</dbReference>
<name>A0AA38L3D1_TAXCH</name>
<evidence type="ECO:0000256" key="7">
    <source>
        <dbReference type="PROSITE-ProRule" id="PRU00453"/>
    </source>
</evidence>
<evidence type="ECO:0000313" key="9">
    <source>
        <dbReference type="EMBL" id="KAH9309065.1"/>
    </source>
</evidence>
<proteinExistence type="inferred from homology"/>
<comment type="caution">
    <text evidence="9">The sequence shown here is derived from an EMBL/GenBank/DDBJ whole genome shotgun (WGS) entry which is preliminary data.</text>
</comment>
<accession>A0AA38L3D1</accession>
<evidence type="ECO:0000256" key="6">
    <source>
        <dbReference type="ARBA" id="ARBA00049654"/>
    </source>
</evidence>
<dbReference type="GO" id="GO:0048254">
    <property type="term" value="P:snoRNA localization"/>
    <property type="evidence" value="ECO:0007669"/>
    <property type="project" value="TreeGrafter"/>
</dbReference>
<dbReference type="GO" id="GO:0070761">
    <property type="term" value="C:pre-snoRNP complex"/>
    <property type="evidence" value="ECO:0007669"/>
    <property type="project" value="TreeGrafter"/>
</dbReference>
<evidence type="ECO:0000259" key="8">
    <source>
        <dbReference type="PROSITE" id="PS51083"/>
    </source>
</evidence>
<protein>
    <recommendedName>
        <fullName evidence="8">HIT-type domain-containing protein</fullName>
    </recommendedName>
</protein>
<dbReference type="InterPro" id="IPR007529">
    <property type="entry name" value="Znf_HIT"/>
</dbReference>
<organism evidence="9 10">
    <name type="scientific">Taxus chinensis</name>
    <name type="common">Chinese yew</name>
    <name type="synonym">Taxus wallichiana var. chinensis</name>
    <dbReference type="NCBI Taxonomy" id="29808"/>
    <lineage>
        <taxon>Eukaryota</taxon>
        <taxon>Viridiplantae</taxon>
        <taxon>Streptophyta</taxon>
        <taxon>Embryophyta</taxon>
        <taxon>Tracheophyta</taxon>
        <taxon>Spermatophyta</taxon>
        <taxon>Pinopsida</taxon>
        <taxon>Pinidae</taxon>
        <taxon>Conifers II</taxon>
        <taxon>Cupressales</taxon>
        <taxon>Taxaceae</taxon>
        <taxon>Taxus</taxon>
    </lineage>
</organism>
<sequence>MEKPVDEEENCPVKEFKRAVCEECRENPFKYKCPGCGLRSCSLPCVKVHKERTHCTGKRNRTQFVPLSQFDENWLISDYNMLEEVLRMTESARRSRAGAGDSKTARFMPSGKKALYNQARNRNTNLLLQPKGMSKNKINRSYYDK</sequence>
<dbReference type="GO" id="GO:0000492">
    <property type="term" value="P:box C/D snoRNP assembly"/>
    <property type="evidence" value="ECO:0007669"/>
    <property type="project" value="TreeGrafter"/>
</dbReference>
<evidence type="ECO:0000256" key="1">
    <source>
        <dbReference type="ARBA" id="ARBA00022553"/>
    </source>
</evidence>
<dbReference type="OMA" id="TICHINL"/>
<reference evidence="9 10" key="1">
    <citation type="journal article" date="2021" name="Nat. Plants">
        <title>The Taxus genome provides insights into paclitaxel biosynthesis.</title>
        <authorList>
            <person name="Xiong X."/>
            <person name="Gou J."/>
            <person name="Liao Q."/>
            <person name="Li Y."/>
            <person name="Zhou Q."/>
            <person name="Bi G."/>
            <person name="Li C."/>
            <person name="Du R."/>
            <person name="Wang X."/>
            <person name="Sun T."/>
            <person name="Guo L."/>
            <person name="Liang H."/>
            <person name="Lu P."/>
            <person name="Wu Y."/>
            <person name="Zhang Z."/>
            <person name="Ro D.K."/>
            <person name="Shang Y."/>
            <person name="Huang S."/>
            <person name="Yan J."/>
        </authorList>
    </citation>
    <scope>NUCLEOTIDE SEQUENCE [LARGE SCALE GENOMIC DNA]</scope>
    <source>
        <strain evidence="9">Ta-2019</strain>
    </source>
</reference>
<comment type="similarity">
    <text evidence="6">Belongs to the BCD1 family.</text>
</comment>
<dbReference type="Pfam" id="PF25790">
    <property type="entry name" value="BCD1"/>
    <property type="match status" value="1"/>
</dbReference>
<evidence type="ECO:0000313" key="10">
    <source>
        <dbReference type="Proteomes" id="UP000824469"/>
    </source>
</evidence>
<dbReference type="PANTHER" id="PTHR13483">
    <property type="entry name" value="BOX C_D SNORNA PROTEIN 1-RELATED"/>
    <property type="match status" value="1"/>
</dbReference>
<dbReference type="GO" id="GO:0000463">
    <property type="term" value="P:maturation of LSU-rRNA from tricistronic rRNA transcript (SSU-rRNA, 5.8S rRNA, LSU-rRNA)"/>
    <property type="evidence" value="ECO:0007669"/>
    <property type="project" value="TreeGrafter"/>
</dbReference>
<keyword evidence="2" id="KW-0479">Metal-binding</keyword>
<dbReference type="PANTHER" id="PTHR13483:SF3">
    <property type="entry name" value="BOX C_D SNORNA PROTEIN 1"/>
    <property type="match status" value="1"/>
</dbReference>
<evidence type="ECO:0000256" key="3">
    <source>
        <dbReference type="ARBA" id="ARBA00022771"/>
    </source>
</evidence>
<dbReference type="GO" id="GO:0005634">
    <property type="term" value="C:nucleus"/>
    <property type="evidence" value="ECO:0007669"/>
    <property type="project" value="TreeGrafter"/>
</dbReference>
<gene>
    <name evidence="9" type="ORF">KI387_036976</name>
</gene>
<keyword evidence="4" id="KW-0862">Zinc</keyword>
<dbReference type="SUPFAM" id="SSF144232">
    <property type="entry name" value="HIT/MYND zinc finger-like"/>
    <property type="match status" value="1"/>
</dbReference>
<evidence type="ECO:0000256" key="2">
    <source>
        <dbReference type="ARBA" id="ARBA00022723"/>
    </source>
</evidence>
<dbReference type="EMBL" id="JAHRHJ020000007">
    <property type="protein sequence ID" value="KAH9309065.1"/>
    <property type="molecule type" value="Genomic_DNA"/>
</dbReference>
<comment type="function">
    <text evidence="5">Required for box C/D snoRNAs accumulation involved in snoRNA processing, snoRNA transport to the nucleolus and ribosome biogenesis.</text>
</comment>
<dbReference type="Pfam" id="PF04438">
    <property type="entry name" value="zf-HIT"/>
    <property type="match status" value="1"/>
</dbReference>
<keyword evidence="1" id="KW-0597">Phosphoprotein</keyword>
<evidence type="ECO:0000256" key="5">
    <source>
        <dbReference type="ARBA" id="ARBA00049598"/>
    </source>
</evidence>
<dbReference type="InterPro" id="IPR051639">
    <property type="entry name" value="BCD1"/>
</dbReference>
<feature type="domain" description="HIT-type" evidence="8">
    <location>
        <begin position="21"/>
        <end position="55"/>
    </location>
</feature>
<dbReference type="Gene3D" id="3.30.60.190">
    <property type="match status" value="1"/>
</dbReference>
<dbReference type="PROSITE" id="PS51083">
    <property type="entry name" value="ZF_HIT"/>
    <property type="match status" value="1"/>
</dbReference>
<evidence type="ECO:0000256" key="4">
    <source>
        <dbReference type="ARBA" id="ARBA00022833"/>
    </source>
</evidence>
<keyword evidence="3 7" id="KW-0863">Zinc-finger</keyword>
<feature type="non-terminal residue" evidence="9">
    <location>
        <position position="1"/>
    </location>
</feature>
<dbReference type="CDD" id="cd23023">
    <property type="entry name" value="zf-HIT_BCD1"/>
    <property type="match status" value="1"/>
</dbReference>
<dbReference type="GO" id="GO:0008270">
    <property type="term" value="F:zinc ion binding"/>
    <property type="evidence" value="ECO:0007669"/>
    <property type="project" value="UniProtKB-UniRule"/>
</dbReference>